<feature type="region of interest" description="Disordered" evidence="1">
    <location>
        <begin position="1047"/>
        <end position="1076"/>
    </location>
</feature>
<feature type="compositionally biased region" description="Low complexity" evidence="1">
    <location>
        <begin position="59"/>
        <end position="79"/>
    </location>
</feature>
<feature type="region of interest" description="Disordered" evidence="1">
    <location>
        <begin position="1162"/>
        <end position="1186"/>
    </location>
</feature>
<feature type="compositionally biased region" description="Polar residues" evidence="1">
    <location>
        <begin position="1436"/>
        <end position="1453"/>
    </location>
</feature>
<feature type="region of interest" description="Disordered" evidence="1">
    <location>
        <begin position="1226"/>
        <end position="1357"/>
    </location>
</feature>
<keyword evidence="3" id="KW-1185">Reference proteome</keyword>
<feature type="region of interest" description="Disordered" evidence="1">
    <location>
        <begin position="457"/>
        <end position="523"/>
    </location>
</feature>
<feature type="region of interest" description="Disordered" evidence="1">
    <location>
        <begin position="239"/>
        <end position="370"/>
    </location>
</feature>
<protein>
    <submittedName>
        <fullName evidence="2">BQ5605_C023g09650 protein</fullName>
    </submittedName>
</protein>
<feature type="compositionally biased region" description="Polar residues" evidence="1">
    <location>
        <begin position="1170"/>
        <end position="1186"/>
    </location>
</feature>
<feature type="compositionally biased region" description="Pro residues" evidence="1">
    <location>
        <begin position="34"/>
        <end position="48"/>
    </location>
</feature>
<feature type="compositionally biased region" description="Low complexity" evidence="1">
    <location>
        <begin position="744"/>
        <end position="757"/>
    </location>
</feature>
<feature type="region of interest" description="Disordered" evidence="1">
    <location>
        <begin position="696"/>
        <end position="728"/>
    </location>
</feature>
<proteinExistence type="predicted"/>
<feature type="region of interest" description="Disordered" evidence="1">
    <location>
        <begin position="744"/>
        <end position="766"/>
    </location>
</feature>
<feature type="compositionally biased region" description="Polar residues" evidence="1">
    <location>
        <begin position="1227"/>
        <end position="1236"/>
    </location>
</feature>
<sequence>MDSQAQRRPQARRAAPSRRAARIPNELELEREPPPLPVPPPPPPPLPSPNYNHNHEPGPSSSPRPASSTALSPSSRSTSFVSLPSPPSTAMLVTIVLLVSTGAVLYVSLQSRLRYPAATRPSTKTGRRKQQNLVKAVAAAQQATRTKSVTTTSQATSASSDIGAGPHMSASNSTTTTTTATTDDLGGGGPTRNQSGDEARISDSEATTEGWIPACVAAVFVLITSSLPWSRIPRVSTPFPVDQIAPSPPQVTNARSEDVGAADRSSLSPLKQRPSQGLPGRKSSNRKGKGGLTLASLSGLTALSPGPSPHRSTFPSVPPTSASEDADTITTPREGKSDGPTPPIITIAASSPKDLEEAGSSSTRGRWPTTRPVLCDASVQTSPILGAIPAEGSVLPNLEDLDVMSEGTSLQLFAPNGLNLHTSFEHTLQLGQRQFGPAPNSDRSSSPIDATVASRTDSINFGTAPPSPSTAPTTPATTHSQLRRPRNGAPRSIALESTGTTDYSGSSQGPESSNGAGSAPLSPVHAGPALLTVLDLDARWSRGRDGTSQVSLPGSHKHSINGHTDSTHTTTSFSPNDRRPPPLSRSMSSPSTPSSETRRAAGGSKSSSHRKSPSVVNGAGRQLRLDDPYWKTGQTGQMDLAIDGSSAGMATRGPLFRLPSEIVHHDSPKLAREDAGGGLGGYCGPNTTTNRLDYASSSEWASPHSSPAPKRSQLSRSAQQNASASEYWEAADGRWPQNVIASGLASSGGQASAPPGQNQHFGSNGGATQLETQAAASRHPAGSFGFSPITPSQATTSFYPPGYHLIADHNNYGVAVHPSPLSSPSMLQSMAQQQQQQQMHQQIQQQMQQQMQQLHAQQTFQQAQAQAQHVLALEAQVHQLSLRHQQLSQIERARLEAEQHQQHRSILLAQAMVDGSLCQTASTTSNTASADQMHAPTLHSGAAAAAATPKPPVDALVYPISSSSNGSDWTPPLIGSATSTAFPSSSLLLSPTSTFPSTSVGAYPASLSAAPAFSNGLAYTMPHLFNAQTVASMSVLSASIQHQQLRSVLPPPSIPQRPNNQRRMSAGRNGNDRNRSTSNAAALSAFAFSNTDRSSLEWQEAFKSKVKAVEMDAERTAKELEIARWRLIVLEEEQHNLEVENQEALRALANRAMRAEARLKAIDNSRHEASSTSESGSPKAQASSLTVTEIGISASRRKYSAEHMGDSQTHPLSYIDLDSVSFGVTPLPSTHSSRPPLSNECRRSSRRTSDPSLPGKQQRRSSQNSRRRSTTTFPNTHQADAAAAADPNDDDDLVIVLDTPTRSHRLVSRPDQASYPTALASSSSKGGAESYREGESLTLIDEDQVSSIDADDFGGPRTRASSIVETISGPGYIGSLPTFLSPRWAPPGGTLSLTPNPGGSGKESPNLGSSSDSSFDISPRCRIEALPEEPSPPQLDHQQSTTNSSPPLCTQDASDIRPSKLNVPDGAVKDQTIGQLAHPRAFIERHDSSERTPRVGAGDPAFSAVPDAIVEDRPTGD</sequence>
<feature type="region of interest" description="Disordered" evidence="1">
    <location>
        <begin position="139"/>
        <end position="206"/>
    </location>
</feature>
<dbReference type="EMBL" id="FQNC01000085">
    <property type="protein sequence ID" value="SGZ23866.1"/>
    <property type="molecule type" value="Genomic_DNA"/>
</dbReference>
<feature type="region of interest" description="Disordered" evidence="1">
    <location>
        <begin position="1386"/>
        <end position="1517"/>
    </location>
</feature>
<feature type="compositionally biased region" description="Polar residues" evidence="1">
    <location>
        <begin position="495"/>
        <end position="516"/>
    </location>
</feature>
<feature type="compositionally biased region" description="Low complexity" evidence="1">
    <location>
        <begin position="1409"/>
        <end position="1418"/>
    </location>
</feature>
<evidence type="ECO:0000256" key="1">
    <source>
        <dbReference type="SAM" id="MobiDB-lite"/>
    </source>
</evidence>
<feature type="compositionally biased region" description="Polar residues" evidence="1">
    <location>
        <begin position="310"/>
        <end position="331"/>
    </location>
</feature>
<evidence type="ECO:0000313" key="2">
    <source>
        <dbReference type="EMBL" id="SGZ23866.1"/>
    </source>
</evidence>
<evidence type="ECO:0000313" key="3">
    <source>
        <dbReference type="Proteomes" id="UP000249464"/>
    </source>
</evidence>
<feature type="compositionally biased region" description="Low complexity" evidence="1">
    <location>
        <begin position="292"/>
        <end position="305"/>
    </location>
</feature>
<organism evidence="2 3">
    <name type="scientific">Microbotryum silenes-dioicae</name>
    <dbReference type="NCBI Taxonomy" id="796604"/>
    <lineage>
        <taxon>Eukaryota</taxon>
        <taxon>Fungi</taxon>
        <taxon>Dikarya</taxon>
        <taxon>Basidiomycota</taxon>
        <taxon>Pucciniomycotina</taxon>
        <taxon>Microbotryomycetes</taxon>
        <taxon>Microbotryales</taxon>
        <taxon>Microbotryaceae</taxon>
        <taxon>Microbotryum</taxon>
    </lineage>
</organism>
<feature type="compositionally biased region" description="Low complexity" evidence="1">
    <location>
        <begin position="584"/>
        <end position="606"/>
    </location>
</feature>
<feature type="compositionally biased region" description="Basic residues" evidence="1">
    <location>
        <begin position="9"/>
        <end position="21"/>
    </location>
</feature>
<feature type="compositionally biased region" description="Low complexity" evidence="1">
    <location>
        <begin position="563"/>
        <end position="572"/>
    </location>
</feature>
<dbReference type="Proteomes" id="UP000249464">
    <property type="component" value="Unassembled WGS sequence"/>
</dbReference>
<feature type="compositionally biased region" description="Low complexity" evidence="1">
    <location>
        <begin position="141"/>
        <end position="160"/>
    </location>
</feature>
<reference evidence="2 3" key="1">
    <citation type="submission" date="2016-11" db="EMBL/GenBank/DDBJ databases">
        <authorList>
            <person name="Jaros S."/>
            <person name="Januszkiewicz K."/>
            <person name="Wedrychowicz H."/>
        </authorList>
    </citation>
    <scope>NUCLEOTIDE SEQUENCE [LARGE SCALE GENOMIC DNA]</scope>
</reference>
<feature type="compositionally biased region" description="Basic and acidic residues" evidence="1">
    <location>
        <begin position="1240"/>
        <end position="1249"/>
    </location>
</feature>
<feature type="region of interest" description="Disordered" evidence="1">
    <location>
        <begin position="543"/>
        <end position="631"/>
    </location>
</feature>
<accession>A0A2X0MPE7</accession>
<feature type="compositionally biased region" description="Low complexity" evidence="1">
    <location>
        <begin position="696"/>
        <end position="709"/>
    </location>
</feature>
<dbReference type="STRING" id="796604.A0A2X0MPE7"/>
<feature type="region of interest" description="Disordered" evidence="1">
    <location>
        <begin position="1"/>
        <end position="86"/>
    </location>
</feature>
<name>A0A2X0MPE7_9BASI</name>
<feature type="compositionally biased region" description="Low complexity" evidence="1">
    <location>
        <begin position="174"/>
        <end position="184"/>
    </location>
</feature>
<feature type="compositionally biased region" description="Polar residues" evidence="1">
    <location>
        <begin position="712"/>
        <end position="724"/>
    </location>
</feature>
<feature type="compositionally biased region" description="Basic and acidic residues" evidence="1">
    <location>
        <begin position="1481"/>
        <end position="1493"/>
    </location>
</feature>
<gene>
    <name evidence="2" type="primary">BQ5605_C023g09650</name>
    <name evidence="2" type="ORF">BQ5605_C023G09650</name>
</gene>
<feature type="compositionally biased region" description="Polar residues" evidence="1">
    <location>
        <begin position="265"/>
        <end position="275"/>
    </location>
</feature>
<feature type="compositionally biased region" description="Acidic residues" evidence="1">
    <location>
        <begin position="1340"/>
        <end position="1352"/>
    </location>
</feature>